<feature type="region of interest" description="Disordered" evidence="2">
    <location>
        <begin position="58"/>
        <end position="94"/>
    </location>
</feature>
<evidence type="ECO:0000256" key="1">
    <source>
        <dbReference type="SAM" id="Coils"/>
    </source>
</evidence>
<sequence length="295" mass="33957">MVVVPVQQLLVAVPQDGSSNVARASGGQYHGQYQGGNYQGSGWLRNRVFALEGQVAEMKTRHDAEMAREREKKDQEEKMKKEKDAEEKRLKDKKDREDFHMAISERMTSKLDLMCEILLGKKGKEADESVSKLREEIGELNRRIQERAGPSSTAQATMELEAMGHLRKEQEERSMLEKRLSALEKETSELRKLKDVAQKQAELWKEEALQPRNKRTCRGMAATPSPCQHIRKTPEKSTQATMVRDEYLRGGVERHTLEVTALRQSRARELNGRREAEQELERVKKSLARLEMEKE</sequence>
<feature type="coiled-coil region" evidence="1">
    <location>
        <begin position="123"/>
        <end position="203"/>
    </location>
</feature>
<comment type="caution">
    <text evidence="3">The sequence shown here is derived from an EMBL/GenBank/DDBJ whole genome shotgun (WGS) entry which is preliminary data.</text>
</comment>
<gene>
    <name evidence="3" type="ORF">CBR_g40187</name>
</gene>
<evidence type="ECO:0000256" key="2">
    <source>
        <dbReference type="SAM" id="MobiDB-lite"/>
    </source>
</evidence>
<dbReference type="Proteomes" id="UP000265515">
    <property type="component" value="Unassembled WGS sequence"/>
</dbReference>
<reference evidence="3 4" key="1">
    <citation type="journal article" date="2018" name="Cell">
        <title>The Chara Genome: Secondary Complexity and Implications for Plant Terrestrialization.</title>
        <authorList>
            <person name="Nishiyama T."/>
            <person name="Sakayama H."/>
            <person name="Vries J.D."/>
            <person name="Buschmann H."/>
            <person name="Saint-Marcoux D."/>
            <person name="Ullrich K.K."/>
            <person name="Haas F.B."/>
            <person name="Vanderstraeten L."/>
            <person name="Becker D."/>
            <person name="Lang D."/>
            <person name="Vosolsobe S."/>
            <person name="Rombauts S."/>
            <person name="Wilhelmsson P.K.I."/>
            <person name="Janitza P."/>
            <person name="Kern R."/>
            <person name="Heyl A."/>
            <person name="Rumpler F."/>
            <person name="Villalobos L.I.A.C."/>
            <person name="Clay J.M."/>
            <person name="Skokan R."/>
            <person name="Toyoda A."/>
            <person name="Suzuki Y."/>
            <person name="Kagoshima H."/>
            <person name="Schijlen E."/>
            <person name="Tajeshwar N."/>
            <person name="Catarino B."/>
            <person name="Hetherington A.J."/>
            <person name="Saltykova A."/>
            <person name="Bonnot C."/>
            <person name="Breuninger H."/>
            <person name="Symeonidi A."/>
            <person name="Radhakrishnan G.V."/>
            <person name="Van Nieuwerburgh F."/>
            <person name="Deforce D."/>
            <person name="Chang C."/>
            <person name="Karol K.G."/>
            <person name="Hedrich R."/>
            <person name="Ulvskov P."/>
            <person name="Glockner G."/>
            <person name="Delwiche C.F."/>
            <person name="Petrasek J."/>
            <person name="Van de Peer Y."/>
            <person name="Friml J."/>
            <person name="Beilby M."/>
            <person name="Dolan L."/>
            <person name="Kohara Y."/>
            <person name="Sugano S."/>
            <person name="Fujiyama A."/>
            <person name="Delaux P.-M."/>
            <person name="Quint M."/>
            <person name="TheiBen G."/>
            <person name="Hagemann M."/>
            <person name="Harholt J."/>
            <person name="Dunand C."/>
            <person name="Zachgo S."/>
            <person name="Langdale J."/>
            <person name="Maumus F."/>
            <person name="Straeten D.V.D."/>
            <person name="Gould S.B."/>
            <person name="Rensing S.A."/>
        </authorList>
    </citation>
    <scope>NUCLEOTIDE SEQUENCE [LARGE SCALE GENOMIC DNA]</scope>
    <source>
        <strain evidence="3 4">S276</strain>
    </source>
</reference>
<evidence type="ECO:0000313" key="4">
    <source>
        <dbReference type="Proteomes" id="UP000265515"/>
    </source>
</evidence>
<evidence type="ECO:0000313" key="3">
    <source>
        <dbReference type="EMBL" id="GBG85549.1"/>
    </source>
</evidence>
<feature type="region of interest" description="Disordered" evidence="2">
    <location>
        <begin position="216"/>
        <end position="239"/>
    </location>
</feature>
<dbReference type="EMBL" id="BFEA01000523">
    <property type="protein sequence ID" value="GBG85549.1"/>
    <property type="molecule type" value="Genomic_DNA"/>
</dbReference>
<dbReference type="Gramene" id="GBG85549">
    <property type="protein sequence ID" value="GBG85549"/>
    <property type="gene ID" value="CBR_g40187"/>
</dbReference>
<proteinExistence type="predicted"/>
<feature type="coiled-coil region" evidence="1">
    <location>
        <begin position="266"/>
        <end position="293"/>
    </location>
</feature>
<keyword evidence="4" id="KW-1185">Reference proteome</keyword>
<name>A0A388LTG2_CHABU</name>
<dbReference type="AlphaFoldDB" id="A0A388LTG2"/>
<organism evidence="3 4">
    <name type="scientific">Chara braunii</name>
    <name type="common">Braun's stonewort</name>
    <dbReference type="NCBI Taxonomy" id="69332"/>
    <lineage>
        <taxon>Eukaryota</taxon>
        <taxon>Viridiplantae</taxon>
        <taxon>Streptophyta</taxon>
        <taxon>Charophyceae</taxon>
        <taxon>Charales</taxon>
        <taxon>Characeae</taxon>
        <taxon>Chara</taxon>
    </lineage>
</organism>
<keyword evidence="1" id="KW-0175">Coiled coil</keyword>
<protein>
    <submittedName>
        <fullName evidence="3">Uncharacterized protein</fullName>
    </submittedName>
</protein>
<accession>A0A388LTG2</accession>